<feature type="domain" description="T4 RNA ligase 1-like N-terminal" evidence="1">
    <location>
        <begin position="58"/>
        <end position="243"/>
    </location>
</feature>
<dbReference type="RefSeq" id="WP_187743872.1">
    <property type="nucleotide sequence ID" value="NZ_CP060825.1"/>
</dbReference>
<evidence type="ECO:0000313" key="2">
    <source>
        <dbReference type="EMBL" id="QNP66816.1"/>
    </source>
</evidence>
<protein>
    <submittedName>
        <fullName evidence="2">Polynucleotide kinase</fullName>
    </submittedName>
</protein>
<accession>A0A7H0I200</accession>
<proteinExistence type="predicted"/>
<gene>
    <name evidence="2" type="ORF">IAG43_30440</name>
</gene>
<name>A0A7H0I200_9ACTN</name>
<sequence length="402" mass="43781">MGQASLTLHELLPARELEQALAAGHVTRKAHPELPLSIYTYTRVCQYERHWNRVTVRCRGLVADDVTGRIVALPLPKFFNVGEHESGQPYAPALPDEPFEVYDKVDGSLAVVFHYADRWRVASKGSFTSTQALWAQRRLDARDTSGLEPGVTYLAEILYPQNRIVVDYGDRRDLVLLAAVGADGTETPPADAAPAWKAIGSVVALRPAMPLAELLALTESSTLPGGEPATGTDAEGFVLRFASGVRAKAKIAEYVRLHKLLTGVTERDIWRSHGIQRFTGLPAKAVAQALGCSAADVTASRGRPLDALLEQVPDEFDSWVRGVIAGIEERVAQRERAIDTAYAGVAHLAADRGAFARAVREVPDPAVRPALFLRLDGRPTAFVTYRSARPEASDPFTTDEEN</sequence>
<reference evidence="2 3" key="1">
    <citation type="submission" date="2020-08" db="EMBL/GenBank/DDBJ databases">
        <title>A novel species.</title>
        <authorList>
            <person name="Gao J."/>
        </authorList>
    </citation>
    <scope>NUCLEOTIDE SEQUENCE [LARGE SCALE GENOMIC DNA]</scope>
    <source>
        <strain evidence="2 3">CRPJ-33</strain>
    </source>
</reference>
<evidence type="ECO:0000313" key="3">
    <source>
        <dbReference type="Proteomes" id="UP000516230"/>
    </source>
</evidence>
<keyword evidence="3" id="KW-1185">Reference proteome</keyword>
<dbReference type="AlphaFoldDB" id="A0A7H0I200"/>
<dbReference type="GO" id="GO:0016301">
    <property type="term" value="F:kinase activity"/>
    <property type="evidence" value="ECO:0007669"/>
    <property type="project" value="UniProtKB-KW"/>
</dbReference>
<dbReference type="KEGG" id="sgj:IAG43_30440"/>
<keyword evidence="2" id="KW-0808">Transferase</keyword>
<evidence type="ECO:0000259" key="1">
    <source>
        <dbReference type="Pfam" id="PF09511"/>
    </source>
</evidence>
<dbReference type="Pfam" id="PF09511">
    <property type="entry name" value="RNA_lig_T4_1"/>
    <property type="match status" value="1"/>
</dbReference>
<dbReference type="Proteomes" id="UP000516230">
    <property type="component" value="Chromosome"/>
</dbReference>
<keyword evidence="2" id="KW-0418">Kinase</keyword>
<dbReference type="InterPro" id="IPR019039">
    <property type="entry name" value="T4-Rnl1-like_N"/>
</dbReference>
<dbReference type="EMBL" id="CP060825">
    <property type="protein sequence ID" value="QNP66816.1"/>
    <property type="molecule type" value="Genomic_DNA"/>
</dbReference>
<organism evidence="2 3">
    <name type="scientific">Streptomyces genisteinicus</name>
    <dbReference type="NCBI Taxonomy" id="2768068"/>
    <lineage>
        <taxon>Bacteria</taxon>
        <taxon>Bacillati</taxon>
        <taxon>Actinomycetota</taxon>
        <taxon>Actinomycetes</taxon>
        <taxon>Kitasatosporales</taxon>
        <taxon>Streptomycetaceae</taxon>
        <taxon>Streptomyces</taxon>
    </lineage>
</organism>